<dbReference type="InterPro" id="IPR002676">
    <property type="entry name" value="RimM_N"/>
</dbReference>
<dbReference type="NCBIfam" id="TIGR02273">
    <property type="entry name" value="16S_RimM"/>
    <property type="match status" value="1"/>
</dbReference>
<evidence type="ECO:0000313" key="9">
    <source>
        <dbReference type="Proteomes" id="UP000807825"/>
    </source>
</evidence>
<keyword evidence="4 5" id="KW-0143">Chaperone</keyword>
<feature type="domain" description="Ribosome maturation factor RimM PRC barrel" evidence="7">
    <location>
        <begin position="97"/>
        <end position="164"/>
    </location>
</feature>
<dbReference type="PANTHER" id="PTHR33692">
    <property type="entry name" value="RIBOSOME MATURATION FACTOR RIMM"/>
    <property type="match status" value="1"/>
</dbReference>
<feature type="domain" description="RimM N-terminal" evidence="6">
    <location>
        <begin position="8"/>
        <end position="81"/>
    </location>
</feature>
<dbReference type="Pfam" id="PF01782">
    <property type="entry name" value="RimM"/>
    <property type="match status" value="1"/>
</dbReference>
<evidence type="ECO:0000259" key="7">
    <source>
        <dbReference type="Pfam" id="PF24986"/>
    </source>
</evidence>
<dbReference type="GO" id="GO:0006364">
    <property type="term" value="P:rRNA processing"/>
    <property type="evidence" value="ECO:0007669"/>
    <property type="project" value="UniProtKB-UniRule"/>
</dbReference>
<comment type="function">
    <text evidence="5">An accessory protein needed during the final step in the assembly of 30S ribosomal subunit, possibly for assembly of the head region. Essential for efficient processing of 16S rRNA. May be needed both before and after RbfA during the maturation of 16S rRNA. It has affinity for free ribosomal 30S subunits but not for 70S ribosomes.</text>
</comment>
<comment type="similarity">
    <text evidence="5">Belongs to the RimM family.</text>
</comment>
<dbReference type="InterPro" id="IPR011961">
    <property type="entry name" value="RimM"/>
</dbReference>
<dbReference type="InterPro" id="IPR056792">
    <property type="entry name" value="PRC_RimM"/>
</dbReference>
<evidence type="ECO:0000256" key="3">
    <source>
        <dbReference type="ARBA" id="ARBA00022552"/>
    </source>
</evidence>
<evidence type="ECO:0000256" key="2">
    <source>
        <dbReference type="ARBA" id="ARBA00022517"/>
    </source>
</evidence>
<keyword evidence="1 5" id="KW-0963">Cytoplasm</keyword>
<dbReference type="Pfam" id="PF24986">
    <property type="entry name" value="PRC_RimM"/>
    <property type="match status" value="1"/>
</dbReference>
<dbReference type="Proteomes" id="UP000807825">
    <property type="component" value="Unassembled WGS sequence"/>
</dbReference>
<comment type="caution">
    <text evidence="8">The sequence shown here is derived from an EMBL/GenBank/DDBJ whole genome shotgun (WGS) entry which is preliminary data.</text>
</comment>
<evidence type="ECO:0000259" key="6">
    <source>
        <dbReference type="Pfam" id="PF01782"/>
    </source>
</evidence>
<dbReference type="GO" id="GO:0005840">
    <property type="term" value="C:ribosome"/>
    <property type="evidence" value="ECO:0007669"/>
    <property type="project" value="InterPro"/>
</dbReference>
<dbReference type="GO" id="GO:0005737">
    <property type="term" value="C:cytoplasm"/>
    <property type="evidence" value="ECO:0007669"/>
    <property type="project" value="UniProtKB-SubCell"/>
</dbReference>
<keyword evidence="2 5" id="KW-0690">Ribosome biogenesis</keyword>
<dbReference type="PANTHER" id="PTHR33692:SF1">
    <property type="entry name" value="RIBOSOME MATURATION FACTOR RIMM"/>
    <property type="match status" value="1"/>
</dbReference>
<dbReference type="SUPFAM" id="SSF50447">
    <property type="entry name" value="Translation proteins"/>
    <property type="match status" value="1"/>
</dbReference>
<comment type="domain">
    <text evidence="5">The PRC barrel domain binds ribosomal protein uS19.</text>
</comment>
<comment type="subunit">
    <text evidence="5">Binds ribosomal protein uS19.</text>
</comment>
<dbReference type="EMBL" id="JACRDE010000552">
    <property type="protein sequence ID" value="MBI5252022.1"/>
    <property type="molecule type" value="Genomic_DNA"/>
</dbReference>
<gene>
    <name evidence="5 8" type="primary">rimM</name>
    <name evidence="8" type="ORF">HY912_21215</name>
</gene>
<dbReference type="Gene3D" id="2.30.30.240">
    <property type="entry name" value="PRC-barrel domain"/>
    <property type="match status" value="1"/>
</dbReference>
<dbReference type="InterPro" id="IPR036976">
    <property type="entry name" value="RimM_N_sf"/>
</dbReference>
<protein>
    <recommendedName>
        <fullName evidence="5">Ribosome maturation factor RimM</fullName>
    </recommendedName>
</protein>
<dbReference type="GO" id="GO:0042274">
    <property type="term" value="P:ribosomal small subunit biogenesis"/>
    <property type="evidence" value="ECO:0007669"/>
    <property type="project" value="UniProtKB-UniRule"/>
</dbReference>
<dbReference type="HAMAP" id="MF_00014">
    <property type="entry name" value="Ribosome_mat_RimM"/>
    <property type="match status" value="1"/>
</dbReference>
<evidence type="ECO:0000256" key="5">
    <source>
        <dbReference type="HAMAP-Rule" id="MF_00014"/>
    </source>
</evidence>
<evidence type="ECO:0000313" key="8">
    <source>
        <dbReference type="EMBL" id="MBI5252022.1"/>
    </source>
</evidence>
<organism evidence="8 9">
    <name type="scientific">Desulfomonile tiedjei</name>
    <dbReference type="NCBI Taxonomy" id="2358"/>
    <lineage>
        <taxon>Bacteria</taxon>
        <taxon>Pseudomonadati</taxon>
        <taxon>Thermodesulfobacteriota</taxon>
        <taxon>Desulfomonilia</taxon>
        <taxon>Desulfomonilales</taxon>
        <taxon>Desulfomonilaceae</taxon>
        <taxon>Desulfomonile</taxon>
    </lineage>
</organism>
<keyword evidence="3 5" id="KW-0698">rRNA processing</keyword>
<name>A0A9D6VAS6_9BACT</name>
<comment type="subcellular location">
    <subcellularLocation>
        <location evidence="5">Cytoplasm</location>
    </subcellularLocation>
</comment>
<dbReference type="InterPro" id="IPR011033">
    <property type="entry name" value="PRC_barrel-like_sf"/>
</dbReference>
<dbReference type="InterPro" id="IPR009000">
    <property type="entry name" value="Transl_B-barrel_sf"/>
</dbReference>
<dbReference type="AlphaFoldDB" id="A0A9D6VAS6"/>
<dbReference type="SUPFAM" id="SSF50346">
    <property type="entry name" value="PRC-barrel domain"/>
    <property type="match status" value="1"/>
</dbReference>
<evidence type="ECO:0000256" key="1">
    <source>
        <dbReference type="ARBA" id="ARBA00022490"/>
    </source>
</evidence>
<reference evidence="8" key="1">
    <citation type="submission" date="2020-07" db="EMBL/GenBank/DDBJ databases">
        <title>Huge and variable diversity of episymbiotic CPR bacteria and DPANN archaea in groundwater ecosystems.</title>
        <authorList>
            <person name="He C.Y."/>
            <person name="Keren R."/>
            <person name="Whittaker M."/>
            <person name="Farag I.F."/>
            <person name="Doudna J."/>
            <person name="Cate J.H.D."/>
            <person name="Banfield J.F."/>
        </authorList>
    </citation>
    <scope>NUCLEOTIDE SEQUENCE</scope>
    <source>
        <strain evidence="8">NC_groundwater_1664_Pr3_B-0.1um_52_9</strain>
    </source>
</reference>
<dbReference type="GO" id="GO:0043022">
    <property type="term" value="F:ribosome binding"/>
    <property type="evidence" value="ECO:0007669"/>
    <property type="project" value="InterPro"/>
</dbReference>
<accession>A0A9D6VAS6</accession>
<dbReference type="Gene3D" id="2.40.30.60">
    <property type="entry name" value="RimM"/>
    <property type="match status" value="1"/>
</dbReference>
<proteinExistence type="inferred from homology"/>
<sequence>MTRNRLVVIGRAAKPFGIRGEIKVKPFTESLESFENSDVLVFGETAYKVTRIRIHKGAALVSLEGIDSPEAASKLMGTLVKTGEGNLPAKEEDEYYWFELLGMCVFTTDGRDLGKITQITPTGANDVLHVEGSYGEVLLPMIEDVVLEVDLENEKMTVDPLDGLIPDD</sequence>
<evidence type="ECO:0000256" key="4">
    <source>
        <dbReference type="ARBA" id="ARBA00023186"/>
    </source>
</evidence>